<dbReference type="SMART" id="SM00752">
    <property type="entry name" value="HTTM"/>
    <property type="match status" value="1"/>
</dbReference>
<comment type="subcellular location">
    <subcellularLocation>
        <location evidence="1">Endomembrane system</location>
        <topology evidence="1">Multi-pass membrane protein</topology>
    </subcellularLocation>
</comment>
<dbReference type="AlphaFoldDB" id="A0A0P1GWI5"/>
<gene>
    <name evidence="7" type="ORF">TRN7648_02446</name>
</gene>
<keyword evidence="3 5" id="KW-1133">Transmembrane helix</keyword>
<evidence type="ECO:0000256" key="4">
    <source>
        <dbReference type="ARBA" id="ARBA00023136"/>
    </source>
</evidence>
<feature type="transmembrane region" description="Helical" evidence="5">
    <location>
        <begin position="183"/>
        <end position="203"/>
    </location>
</feature>
<dbReference type="Pfam" id="PF05090">
    <property type="entry name" value="HTTM"/>
    <property type="match status" value="1"/>
</dbReference>
<dbReference type="InterPro" id="IPR011020">
    <property type="entry name" value="HTTM-like"/>
</dbReference>
<sequence>MSFDLALRATEVLLALAILQHSAEHLVAPMAERRLFIPRMALAVLVLAGVGAWAVWALWLWGLVILRRFDGPYNGGSDKMTLLVLTCVALVYLAPTPRWQEMALAYLAVQLTLSYFVSGWIKVINPTWRSGEALCDVFRYSAYPVSRNLRGFANWPGLLFVASWAVMGLELVFPLTLLHPNALIVGLALCALFHISNACFFGLNRFVWAWISAFPSLIWFQDRIL</sequence>
<proteinExistence type="predicted"/>
<dbReference type="GO" id="GO:0012505">
    <property type="term" value="C:endomembrane system"/>
    <property type="evidence" value="ECO:0007669"/>
    <property type="project" value="UniProtKB-SubCell"/>
</dbReference>
<dbReference type="OrthoDB" id="5422338at2"/>
<keyword evidence="4 5" id="KW-0472">Membrane</keyword>
<dbReference type="InterPro" id="IPR053934">
    <property type="entry name" value="HTTM_dom"/>
</dbReference>
<feature type="transmembrane region" description="Helical" evidence="5">
    <location>
        <begin position="80"/>
        <end position="97"/>
    </location>
</feature>
<feature type="domain" description="HTTM-like" evidence="6">
    <location>
        <begin position="1"/>
        <end position="222"/>
    </location>
</feature>
<dbReference type="STRING" id="441103.TRN7648_02446"/>
<reference evidence="7 8" key="1">
    <citation type="submission" date="2015-09" db="EMBL/GenBank/DDBJ databases">
        <authorList>
            <consortium name="Swine Surveillance"/>
        </authorList>
    </citation>
    <scope>NUCLEOTIDE SEQUENCE [LARGE SCALE GENOMIC DNA]</scope>
    <source>
        <strain evidence="7 8">CECT 7648</strain>
    </source>
</reference>
<accession>A0A0P1GWI5</accession>
<protein>
    <recommendedName>
        <fullName evidence="6">HTTM-like domain-containing protein</fullName>
    </recommendedName>
</protein>
<evidence type="ECO:0000256" key="1">
    <source>
        <dbReference type="ARBA" id="ARBA00004127"/>
    </source>
</evidence>
<evidence type="ECO:0000256" key="3">
    <source>
        <dbReference type="ARBA" id="ARBA00022989"/>
    </source>
</evidence>
<dbReference type="RefSeq" id="WP_058247949.1">
    <property type="nucleotide sequence ID" value="NZ_CYSE01000004.1"/>
</dbReference>
<evidence type="ECO:0000313" key="7">
    <source>
        <dbReference type="EMBL" id="CUH79389.1"/>
    </source>
</evidence>
<evidence type="ECO:0000256" key="5">
    <source>
        <dbReference type="SAM" id="Phobius"/>
    </source>
</evidence>
<name>A0A0P1GWI5_9RHOB</name>
<dbReference type="EMBL" id="CYSE01000004">
    <property type="protein sequence ID" value="CUH79389.1"/>
    <property type="molecule type" value="Genomic_DNA"/>
</dbReference>
<keyword evidence="8" id="KW-1185">Reference proteome</keyword>
<dbReference type="Proteomes" id="UP000054935">
    <property type="component" value="Unassembled WGS sequence"/>
</dbReference>
<evidence type="ECO:0000259" key="6">
    <source>
        <dbReference type="SMART" id="SM00752"/>
    </source>
</evidence>
<evidence type="ECO:0000313" key="8">
    <source>
        <dbReference type="Proteomes" id="UP000054935"/>
    </source>
</evidence>
<evidence type="ECO:0000256" key="2">
    <source>
        <dbReference type="ARBA" id="ARBA00022692"/>
    </source>
</evidence>
<feature type="transmembrane region" description="Helical" evidence="5">
    <location>
        <begin position="157"/>
        <end position="177"/>
    </location>
</feature>
<feature type="transmembrane region" description="Helical" evidence="5">
    <location>
        <begin position="39"/>
        <end position="59"/>
    </location>
</feature>
<organism evidence="7 8">
    <name type="scientific">Tropicibacter naphthalenivorans</name>
    <dbReference type="NCBI Taxonomy" id="441103"/>
    <lineage>
        <taxon>Bacteria</taxon>
        <taxon>Pseudomonadati</taxon>
        <taxon>Pseudomonadota</taxon>
        <taxon>Alphaproteobacteria</taxon>
        <taxon>Rhodobacterales</taxon>
        <taxon>Roseobacteraceae</taxon>
        <taxon>Tropicibacter</taxon>
    </lineage>
</organism>
<keyword evidence="2 5" id="KW-0812">Transmembrane</keyword>